<dbReference type="AlphaFoldDB" id="A0A9N9WJJ8"/>
<evidence type="ECO:0000313" key="5">
    <source>
        <dbReference type="EMBL" id="CAG9794207.1"/>
    </source>
</evidence>
<dbReference type="OrthoDB" id="6930117at2759"/>
<evidence type="ECO:0000256" key="3">
    <source>
        <dbReference type="RuleBase" id="RU004378"/>
    </source>
</evidence>
<dbReference type="GO" id="GO:0007304">
    <property type="term" value="P:chorion-containing eggshell formation"/>
    <property type="evidence" value="ECO:0007669"/>
    <property type="project" value="InterPro"/>
</dbReference>
<sequence>MSAQKYLIIASALLVQTVYSLPLNFGSILGNTGVDLELQATSTAAGGLSGYLGNGGLINSGVTNVGVNSFGFGNGVIGAGLGSDIAVIGGSNAGLVGTGLNGVALNVGGLNVGSSGPLVVTSISPIGPSGLVVASENVIEGTLLVSGSLPFLSAVAFEGGLPTAGNGVATCGCGNGAVGIINP</sequence>
<feature type="chain" id="PRO_5040121448" evidence="4">
    <location>
        <begin position="21"/>
        <end position="183"/>
    </location>
</feature>
<reference evidence="5" key="1">
    <citation type="submission" date="2021-12" db="EMBL/GenBank/DDBJ databases">
        <authorList>
            <person name="King R."/>
        </authorList>
    </citation>
    <scope>NUCLEOTIDE SEQUENCE</scope>
</reference>
<evidence type="ECO:0000256" key="4">
    <source>
        <dbReference type="SAM" id="SignalP"/>
    </source>
</evidence>
<protein>
    <submittedName>
        <fullName evidence="5">Uncharacterized protein</fullName>
    </submittedName>
</protein>
<accession>A0A9N9WJJ8</accession>
<evidence type="ECO:0000256" key="2">
    <source>
        <dbReference type="ARBA" id="ARBA00022737"/>
    </source>
</evidence>
<dbReference type="Pfam" id="PF01723">
    <property type="entry name" value="Chorion_1"/>
    <property type="match status" value="1"/>
</dbReference>
<gene>
    <name evidence="5" type="ORF">DIATSA_LOCUS11601</name>
</gene>
<dbReference type="Proteomes" id="UP001153714">
    <property type="component" value="Chromosome 6"/>
</dbReference>
<keyword evidence="6" id="KW-1185">Reference proteome</keyword>
<name>A0A9N9WJJ8_9NEOP</name>
<keyword evidence="4" id="KW-0732">Signal</keyword>
<dbReference type="GO" id="GO:0005213">
    <property type="term" value="F:structural constituent of egg chorion"/>
    <property type="evidence" value="ECO:0007669"/>
    <property type="project" value="InterPro"/>
</dbReference>
<organism evidence="5 6">
    <name type="scientific">Diatraea saccharalis</name>
    <name type="common">sugarcane borer</name>
    <dbReference type="NCBI Taxonomy" id="40085"/>
    <lineage>
        <taxon>Eukaryota</taxon>
        <taxon>Metazoa</taxon>
        <taxon>Ecdysozoa</taxon>
        <taxon>Arthropoda</taxon>
        <taxon>Hexapoda</taxon>
        <taxon>Insecta</taxon>
        <taxon>Pterygota</taxon>
        <taxon>Neoptera</taxon>
        <taxon>Endopterygota</taxon>
        <taxon>Lepidoptera</taxon>
        <taxon>Glossata</taxon>
        <taxon>Ditrysia</taxon>
        <taxon>Pyraloidea</taxon>
        <taxon>Crambidae</taxon>
        <taxon>Crambinae</taxon>
        <taxon>Diatraea</taxon>
    </lineage>
</organism>
<dbReference type="GO" id="GO:0042600">
    <property type="term" value="C:egg chorion"/>
    <property type="evidence" value="ECO:0007669"/>
    <property type="project" value="InterPro"/>
</dbReference>
<comment type="similarity">
    <text evidence="1 3">Belongs to the chorion protein family.</text>
</comment>
<feature type="signal peptide" evidence="4">
    <location>
        <begin position="1"/>
        <end position="20"/>
    </location>
</feature>
<dbReference type="EMBL" id="OU893337">
    <property type="protein sequence ID" value="CAG9794207.1"/>
    <property type="molecule type" value="Genomic_DNA"/>
</dbReference>
<evidence type="ECO:0000313" key="6">
    <source>
        <dbReference type="Proteomes" id="UP001153714"/>
    </source>
</evidence>
<keyword evidence="2" id="KW-0677">Repeat</keyword>
<dbReference type="InterPro" id="IPR002635">
    <property type="entry name" value="Chorion"/>
</dbReference>
<evidence type="ECO:0000256" key="1">
    <source>
        <dbReference type="ARBA" id="ARBA00005906"/>
    </source>
</evidence>
<proteinExistence type="inferred from homology"/>
<reference evidence="5" key="2">
    <citation type="submission" date="2022-10" db="EMBL/GenBank/DDBJ databases">
        <authorList>
            <consortium name="ENA_rothamsted_submissions"/>
            <consortium name="culmorum"/>
            <person name="King R."/>
        </authorList>
    </citation>
    <scope>NUCLEOTIDE SEQUENCE</scope>
</reference>